<evidence type="ECO:0000256" key="3">
    <source>
        <dbReference type="ARBA" id="ARBA00022723"/>
    </source>
</evidence>
<keyword evidence="2" id="KW-0349">Heme</keyword>
<organism evidence="7 8">
    <name type="scientific">Mycolicibacterium vanbaalenii</name>
    <name type="common">Mycobacterium vanbaalenii</name>
    <dbReference type="NCBI Taxonomy" id="110539"/>
    <lineage>
        <taxon>Bacteria</taxon>
        <taxon>Bacillati</taxon>
        <taxon>Actinomycetota</taxon>
        <taxon>Actinomycetes</taxon>
        <taxon>Mycobacteriales</taxon>
        <taxon>Mycobacteriaceae</taxon>
        <taxon>Mycolicibacterium</taxon>
    </lineage>
</organism>
<dbReference type="GO" id="GO:0020037">
    <property type="term" value="F:heme binding"/>
    <property type="evidence" value="ECO:0007669"/>
    <property type="project" value="InterPro"/>
</dbReference>
<dbReference type="OrthoDB" id="9801155at2"/>
<gene>
    <name evidence="7" type="ORF">AELLOGFF_01176</name>
</gene>
<evidence type="ECO:0000256" key="4">
    <source>
        <dbReference type="ARBA" id="ARBA00023002"/>
    </source>
</evidence>
<proteinExistence type="inferred from homology"/>
<dbReference type="Pfam" id="PF00067">
    <property type="entry name" value="p450"/>
    <property type="match status" value="1"/>
</dbReference>
<keyword evidence="5" id="KW-0408">Iron</keyword>
<dbReference type="SUPFAM" id="SSF48264">
    <property type="entry name" value="Cytochrome P450"/>
    <property type="match status" value="1"/>
</dbReference>
<dbReference type="InterPro" id="IPR002397">
    <property type="entry name" value="Cyt_P450_B"/>
</dbReference>
<keyword evidence="4 7" id="KW-0560">Oxidoreductase</keyword>
<keyword evidence="8" id="KW-1185">Reference proteome</keyword>
<dbReference type="EC" id="1.14.99.15" evidence="7"/>
<evidence type="ECO:0000256" key="6">
    <source>
        <dbReference type="ARBA" id="ARBA00023033"/>
    </source>
</evidence>
<evidence type="ECO:0000256" key="1">
    <source>
        <dbReference type="ARBA" id="ARBA00010617"/>
    </source>
</evidence>
<dbReference type="AlphaFoldDB" id="A0A5S9QXF9"/>
<keyword evidence="6" id="KW-0503">Monooxygenase</keyword>
<dbReference type="RefSeq" id="WP_159231999.1">
    <property type="nucleotide sequence ID" value="NZ_CACSIP010000023.1"/>
</dbReference>
<protein>
    <submittedName>
        <fullName evidence="7">Cytochrome p450 CYP199A2</fullName>
        <ecNumber evidence="7">1.14.99.15</ecNumber>
    </submittedName>
</protein>
<dbReference type="PRINTS" id="PR00359">
    <property type="entry name" value="BP450"/>
</dbReference>
<sequence>MTLTHAPHSDVDLFVDDILYDPYPTYRELRDAGSAVYLTQLDAWALPRYDDIRSALRDWKTFSSAGIALNDVVNEILTGTVIAADPPEHDTLRSVLSDRLAPRALRDLQNDIAARADTLVETVLRKESFDVVADLATAFPMAVVFDLIGLPEAARPNMLRWADATFDVCGPLNARAQSALSAIGEMFDWLGTLDAKDLKPDSMGRAIFDAADDGRIKRESCIPLLAAYTSAGMDTTINAIANAVHLFATHPDQWDLVCADPSILPAAFNEVLRYDAPVQVFGRRTTTDVTVGGLRLEPGTEVLILYGSGNRDDRHYAEPDCFDVTRRPTDHLTFGYATHACAGQALAKLEAHAVLGALAKRVRRFELGEPTRHLNNVTRGLSSLPVLGFEPRVR</sequence>
<keyword evidence="3" id="KW-0479">Metal-binding</keyword>
<dbReference type="GO" id="GO:0018690">
    <property type="term" value="F:4-methoxybenzoate monooxygenase (O-demethylating) activity"/>
    <property type="evidence" value="ECO:0007669"/>
    <property type="project" value="UniProtKB-EC"/>
</dbReference>
<dbReference type="Proteomes" id="UP000430146">
    <property type="component" value="Unassembled WGS sequence"/>
</dbReference>
<dbReference type="Gene3D" id="1.10.630.10">
    <property type="entry name" value="Cytochrome P450"/>
    <property type="match status" value="1"/>
</dbReference>
<dbReference type="GO" id="GO:0005506">
    <property type="term" value="F:iron ion binding"/>
    <property type="evidence" value="ECO:0007669"/>
    <property type="project" value="InterPro"/>
</dbReference>
<evidence type="ECO:0000313" key="8">
    <source>
        <dbReference type="Proteomes" id="UP000430146"/>
    </source>
</evidence>
<accession>A0A5S9QXF9</accession>
<evidence type="ECO:0000313" key="7">
    <source>
        <dbReference type="EMBL" id="CAA0124845.1"/>
    </source>
</evidence>
<dbReference type="PANTHER" id="PTHR46696:SF1">
    <property type="entry name" value="CYTOCHROME P450 YJIB-RELATED"/>
    <property type="match status" value="1"/>
</dbReference>
<dbReference type="EMBL" id="CACSIP010000023">
    <property type="protein sequence ID" value="CAA0124845.1"/>
    <property type="molecule type" value="Genomic_DNA"/>
</dbReference>
<evidence type="ECO:0000256" key="5">
    <source>
        <dbReference type="ARBA" id="ARBA00023004"/>
    </source>
</evidence>
<name>A0A5S9QXF9_MYCVN</name>
<comment type="similarity">
    <text evidence="1">Belongs to the cytochrome P450 family.</text>
</comment>
<evidence type="ECO:0000256" key="2">
    <source>
        <dbReference type="ARBA" id="ARBA00022617"/>
    </source>
</evidence>
<dbReference type="InterPro" id="IPR036396">
    <property type="entry name" value="Cyt_P450_sf"/>
</dbReference>
<dbReference type="CDD" id="cd11037">
    <property type="entry name" value="CYP199A2-like"/>
    <property type="match status" value="1"/>
</dbReference>
<reference evidence="7 8" key="1">
    <citation type="submission" date="2019-11" db="EMBL/GenBank/DDBJ databases">
        <authorList>
            <person name="Holert J."/>
        </authorList>
    </citation>
    <scope>NUCLEOTIDE SEQUENCE [LARGE SCALE GENOMIC DNA]</scope>
    <source>
        <strain evidence="7">BC8_1</strain>
    </source>
</reference>
<dbReference type="PANTHER" id="PTHR46696">
    <property type="entry name" value="P450, PUTATIVE (EUROFUNG)-RELATED"/>
    <property type="match status" value="1"/>
</dbReference>
<dbReference type="InterPro" id="IPR001128">
    <property type="entry name" value="Cyt_P450"/>
</dbReference>